<reference evidence="2" key="1">
    <citation type="journal article" date="2019" name="Int. J. Syst. Evol. Microbiol.">
        <title>The Global Catalogue of Microorganisms (GCM) 10K type strain sequencing project: providing services to taxonomists for standard genome sequencing and annotation.</title>
        <authorList>
            <consortium name="The Broad Institute Genomics Platform"/>
            <consortium name="The Broad Institute Genome Sequencing Center for Infectious Disease"/>
            <person name="Wu L."/>
            <person name="Ma J."/>
        </authorList>
    </citation>
    <scope>NUCLEOTIDE SEQUENCE [LARGE SCALE GENOMIC DNA]</scope>
    <source>
        <strain evidence="2">JCM 11496</strain>
    </source>
</reference>
<evidence type="ECO:0000313" key="2">
    <source>
        <dbReference type="Proteomes" id="UP001597307"/>
    </source>
</evidence>
<dbReference type="EMBL" id="JBHUGA010000006">
    <property type="protein sequence ID" value="MFD1845359.1"/>
    <property type="molecule type" value="Genomic_DNA"/>
</dbReference>
<sequence>MPTPTVRRAYPDDDGELVGAALAGRTREADTIGDGLTAGCLVLQ</sequence>
<gene>
    <name evidence="1" type="ORF">ACFSFX_01965</name>
</gene>
<proteinExistence type="predicted"/>
<name>A0ABW4Q2C3_9MICC</name>
<accession>A0ABW4Q2C3</accession>
<comment type="caution">
    <text evidence="1">The sequence shown here is derived from an EMBL/GenBank/DDBJ whole genome shotgun (WGS) entry which is preliminary data.</text>
</comment>
<evidence type="ECO:0000313" key="1">
    <source>
        <dbReference type="EMBL" id="MFD1845359.1"/>
    </source>
</evidence>
<protein>
    <submittedName>
        <fullName evidence="1">Uncharacterized protein</fullName>
    </submittedName>
</protein>
<keyword evidence="2" id="KW-1185">Reference proteome</keyword>
<dbReference type="Proteomes" id="UP001597307">
    <property type="component" value="Unassembled WGS sequence"/>
</dbReference>
<dbReference type="RefSeq" id="WP_343877555.1">
    <property type="nucleotide sequence ID" value="NZ_BAAAIJ010000007.1"/>
</dbReference>
<organism evidence="1 2">
    <name type="scientific">Arthrobacter flavus</name>
    <dbReference type="NCBI Taxonomy" id="95172"/>
    <lineage>
        <taxon>Bacteria</taxon>
        <taxon>Bacillati</taxon>
        <taxon>Actinomycetota</taxon>
        <taxon>Actinomycetes</taxon>
        <taxon>Micrococcales</taxon>
        <taxon>Micrococcaceae</taxon>
        <taxon>Arthrobacter</taxon>
    </lineage>
</organism>